<dbReference type="STRING" id="1849968.A8C32_08040"/>
<comment type="caution">
    <text evidence="2">The sequence shown here is derived from an EMBL/GenBank/DDBJ whole genome shotgun (WGS) entry which is preliminary data.</text>
</comment>
<dbReference type="PANTHER" id="PTHR41532">
    <property type="entry name" value="FIXS PROTEIN"/>
    <property type="match status" value="1"/>
</dbReference>
<dbReference type="EMBL" id="MDJD01000054">
    <property type="protein sequence ID" value="OEJ99115.1"/>
    <property type="molecule type" value="Genomic_DNA"/>
</dbReference>
<proteinExistence type="predicted"/>
<evidence type="ECO:0000256" key="1">
    <source>
        <dbReference type="SAM" id="Phobius"/>
    </source>
</evidence>
<name>A0A1E5SJ21_9FLAO</name>
<dbReference type="Proteomes" id="UP000095713">
    <property type="component" value="Unassembled WGS sequence"/>
</dbReference>
<keyword evidence="3" id="KW-1185">Reference proteome</keyword>
<dbReference type="InterPro" id="IPR004714">
    <property type="entry name" value="Cyt_oxidase_maturation_cbb3"/>
</dbReference>
<dbReference type="AlphaFoldDB" id="A0A1E5SJ21"/>
<dbReference type="Pfam" id="PF03597">
    <property type="entry name" value="FixS"/>
    <property type="match status" value="1"/>
</dbReference>
<protein>
    <submittedName>
        <fullName evidence="2">Cytochrome oxidase maturation protein, cbb3-type</fullName>
    </submittedName>
</protein>
<keyword evidence="1" id="KW-0472">Membrane</keyword>
<feature type="transmembrane region" description="Helical" evidence="1">
    <location>
        <begin position="6"/>
        <end position="26"/>
    </location>
</feature>
<organism evidence="2 3">
    <name type="scientific">Flavivirga aquatica</name>
    <dbReference type="NCBI Taxonomy" id="1849968"/>
    <lineage>
        <taxon>Bacteria</taxon>
        <taxon>Pseudomonadati</taxon>
        <taxon>Bacteroidota</taxon>
        <taxon>Flavobacteriia</taxon>
        <taxon>Flavobacteriales</taxon>
        <taxon>Flavobacteriaceae</taxon>
        <taxon>Flavivirga</taxon>
    </lineage>
</organism>
<evidence type="ECO:0000313" key="3">
    <source>
        <dbReference type="Proteomes" id="UP000095713"/>
    </source>
</evidence>
<dbReference type="NCBIfam" id="TIGR00847">
    <property type="entry name" value="ccoS"/>
    <property type="match status" value="1"/>
</dbReference>
<sequence length="65" mass="7456">MSIIYMLLAISVIVALIFFAAFIFSVKKGQYDDTYTPSIRMLFEDEIVKEHTTPTQPKTTKNNHS</sequence>
<evidence type="ECO:0000313" key="2">
    <source>
        <dbReference type="EMBL" id="OEJ99115.1"/>
    </source>
</evidence>
<accession>A0A1E5SJ21</accession>
<keyword evidence="1" id="KW-0812">Transmembrane</keyword>
<dbReference type="PANTHER" id="PTHR41532:SF1">
    <property type="entry name" value="FIXS PROTEIN"/>
    <property type="match status" value="1"/>
</dbReference>
<keyword evidence="1" id="KW-1133">Transmembrane helix</keyword>
<reference evidence="2 3" key="1">
    <citation type="submission" date="2016-05" db="EMBL/GenBank/DDBJ databases">
        <title>Draft Genome Sequence of Algibacter sp. Strain SK-16 Isolated from the Surface Water of Aburatsubo Inlet.</title>
        <authorList>
            <person name="Wong S.-K."/>
            <person name="Yoshizawa S."/>
            <person name="Nakajima Y."/>
            <person name="Ogura Y."/>
            <person name="Tetsuya H."/>
            <person name="Hamasaki K."/>
        </authorList>
    </citation>
    <scope>NUCLEOTIDE SEQUENCE [LARGE SCALE GENOMIC DNA]</scope>
    <source>
        <strain evidence="2 3">SK-16</strain>
    </source>
</reference>
<gene>
    <name evidence="2" type="ORF">A8C32_08040</name>
</gene>
<dbReference type="RefSeq" id="WP_069831798.1">
    <property type="nucleotide sequence ID" value="NZ_MDJD01000054.1"/>
</dbReference>